<dbReference type="Proteomes" id="UP000789525">
    <property type="component" value="Unassembled WGS sequence"/>
</dbReference>
<organism evidence="1 2">
    <name type="scientific">Acaulospora colombiana</name>
    <dbReference type="NCBI Taxonomy" id="27376"/>
    <lineage>
        <taxon>Eukaryota</taxon>
        <taxon>Fungi</taxon>
        <taxon>Fungi incertae sedis</taxon>
        <taxon>Mucoromycota</taxon>
        <taxon>Glomeromycotina</taxon>
        <taxon>Glomeromycetes</taxon>
        <taxon>Diversisporales</taxon>
        <taxon>Acaulosporaceae</taxon>
        <taxon>Acaulospora</taxon>
    </lineage>
</organism>
<protein>
    <submittedName>
        <fullName evidence="1">7936_t:CDS:1</fullName>
    </submittedName>
</protein>
<comment type="caution">
    <text evidence="1">The sequence shown here is derived from an EMBL/GenBank/DDBJ whole genome shotgun (WGS) entry which is preliminary data.</text>
</comment>
<sequence length="111" mass="12054">MSSMSYNSVYTPAAMFRQPFTSPSSLHANGTTTSATSSSPYYHHPQIPMNDHQQQMVSHPLQQASSQSTAASAAQQWPSADKRDFNNIFQPGSSNNSVSFPFASSYQSTNG</sequence>
<evidence type="ECO:0000313" key="1">
    <source>
        <dbReference type="EMBL" id="CAG8630255.1"/>
    </source>
</evidence>
<reference evidence="1" key="1">
    <citation type="submission" date="2021-06" db="EMBL/GenBank/DDBJ databases">
        <authorList>
            <person name="Kallberg Y."/>
            <person name="Tangrot J."/>
            <person name="Rosling A."/>
        </authorList>
    </citation>
    <scope>NUCLEOTIDE SEQUENCE</scope>
    <source>
        <strain evidence="1">CL356</strain>
    </source>
</reference>
<gene>
    <name evidence="1" type="ORF">ACOLOM_LOCUS7606</name>
</gene>
<keyword evidence="2" id="KW-1185">Reference proteome</keyword>
<evidence type="ECO:0000313" key="2">
    <source>
        <dbReference type="Proteomes" id="UP000789525"/>
    </source>
</evidence>
<accession>A0ACA9N2D8</accession>
<name>A0ACA9N2D8_9GLOM</name>
<dbReference type="EMBL" id="CAJVPT010017988">
    <property type="protein sequence ID" value="CAG8630255.1"/>
    <property type="molecule type" value="Genomic_DNA"/>
</dbReference>
<proteinExistence type="predicted"/>